<protein>
    <submittedName>
        <fullName evidence="2">Uncharacterized protein</fullName>
    </submittedName>
</protein>
<sequence>MEGAPRPAMDCSFLPKQEPARPSSIFPSPARLPCASSVPRKASRRPLVLPN</sequence>
<dbReference type="EMBL" id="WOWK01000029">
    <property type="protein sequence ID" value="KAF0326514.1"/>
    <property type="molecule type" value="Genomic_DNA"/>
</dbReference>
<evidence type="ECO:0000313" key="2">
    <source>
        <dbReference type="EMBL" id="KAF0326514.1"/>
    </source>
</evidence>
<evidence type="ECO:0000256" key="1">
    <source>
        <dbReference type="SAM" id="MobiDB-lite"/>
    </source>
</evidence>
<name>A0A8H3ZNI4_9PEZI</name>
<gene>
    <name evidence="2" type="ORF">GQ607_006132</name>
</gene>
<reference evidence="2 3" key="1">
    <citation type="submission" date="2019-12" db="EMBL/GenBank/DDBJ databases">
        <title>A genome sequence resource for the geographically widespread anthracnose pathogen Colletotrichum asianum.</title>
        <authorList>
            <person name="Meng Y."/>
        </authorList>
    </citation>
    <scope>NUCLEOTIDE SEQUENCE [LARGE SCALE GENOMIC DNA]</scope>
    <source>
        <strain evidence="2 3">ICMP 18580</strain>
    </source>
</reference>
<dbReference type="Proteomes" id="UP000434172">
    <property type="component" value="Unassembled WGS sequence"/>
</dbReference>
<organism evidence="2 3">
    <name type="scientific">Colletotrichum asianum</name>
    <dbReference type="NCBI Taxonomy" id="702518"/>
    <lineage>
        <taxon>Eukaryota</taxon>
        <taxon>Fungi</taxon>
        <taxon>Dikarya</taxon>
        <taxon>Ascomycota</taxon>
        <taxon>Pezizomycotina</taxon>
        <taxon>Sordariomycetes</taxon>
        <taxon>Hypocreomycetidae</taxon>
        <taxon>Glomerellales</taxon>
        <taxon>Glomerellaceae</taxon>
        <taxon>Colletotrichum</taxon>
        <taxon>Colletotrichum gloeosporioides species complex</taxon>
    </lineage>
</organism>
<dbReference type="AlphaFoldDB" id="A0A8H3ZNI4"/>
<feature type="region of interest" description="Disordered" evidence="1">
    <location>
        <begin position="1"/>
        <end position="51"/>
    </location>
</feature>
<accession>A0A8H3ZNI4</accession>
<comment type="caution">
    <text evidence="2">The sequence shown here is derived from an EMBL/GenBank/DDBJ whole genome shotgun (WGS) entry which is preliminary data.</text>
</comment>
<keyword evidence="3" id="KW-1185">Reference proteome</keyword>
<evidence type="ECO:0000313" key="3">
    <source>
        <dbReference type="Proteomes" id="UP000434172"/>
    </source>
</evidence>
<proteinExistence type="predicted"/>